<evidence type="ECO:0000313" key="2">
    <source>
        <dbReference type="Proteomes" id="UP001234202"/>
    </source>
</evidence>
<reference evidence="1" key="1">
    <citation type="submission" date="2023-04" db="EMBL/GenBank/DDBJ databases">
        <title>Draft Genome sequencing of Naganishia species isolated from polar environments using Oxford Nanopore Technology.</title>
        <authorList>
            <person name="Leo P."/>
            <person name="Venkateswaran K."/>
        </authorList>
    </citation>
    <scope>NUCLEOTIDE SEQUENCE</scope>
    <source>
        <strain evidence="1">DBVPG 5303</strain>
    </source>
</reference>
<name>A0ACC2XTZ6_9TREE</name>
<sequence length="253" mass="26108">MEEESKKVEAVPEVTTQSGQSTPSKRIFTPFTSVMGGWATPIPSPLAVPPTASTSRHPTSGNTATPPFSPADNASTTSRGTSERRGKRPRDAVSPPISTASETPGHSAAEDGGKKKKKKKKSKMAEEAEVRAGGAAESNNGAAGVPGAPAGKPSDTAAEKGKSRADRASSGAIDMDIDEDSPNPVAQPAPTAKPNGTSTFNVDQEDFIAFDMSDEEDFGQKSVPPKTAFANKGKGKASNEAMVSRDGTFLGSF</sequence>
<evidence type="ECO:0000313" key="1">
    <source>
        <dbReference type="EMBL" id="KAJ9126167.1"/>
    </source>
</evidence>
<accession>A0ACC2XTZ6</accession>
<dbReference type="Proteomes" id="UP001234202">
    <property type="component" value="Unassembled WGS sequence"/>
</dbReference>
<protein>
    <submittedName>
        <fullName evidence="1">Uncharacterized protein</fullName>
    </submittedName>
</protein>
<dbReference type="EMBL" id="JASBWV010000006">
    <property type="protein sequence ID" value="KAJ9126167.1"/>
    <property type="molecule type" value="Genomic_DNA"/>
</dbReference>
<proteinExistence type="predicted"/>
<comment type="caution">
    <text evidence="1">The sequence shown here is derived from an EMBL/GenBank/DDBJ whole genome shotgun (WGS) entry which is preliminary data.</text>
</comment>
<keyword evidence="2" id="KW-1185">Reference proteome</keyword>
<organism evidence="1 2">
    <name type="scientific">Naganishia onofrii</name>
    <dbReference type="NCBI Taxonomy" id="1851511"/>
    <lineage>
        <taxon>Eukaryota</taxon>
        <taxon>Fungi</taxon>
        <taxon>Dikarya</taxon>
        <taxon>Basidiomycota</taxon>
        <taxon>Agaricomycotina</taxon>
        <taxon>Tremellomycetes</taxon>
        <taxon>Filobasidiales</taxon>
        <taxon>Filobasidiaceae</taxon>
        <taxon>Naganishia</taxon>
    </lineage>
</organism>
<gene>
    <name evidence="1" type="ORF">QFC24_002440</name>
</gene>